<dbReference type="InterPro" id="IPR054352">
    <property type="entry name" value="ACT_Aspartokinase"/>
</dbReference>
<keyword evidence="21" id="KW-1185">Reference proteome</keyword>
<dbReference type="InterPro" id="IPR041740">
    <property type="entry name" value="AKii-LysC-BS"/>
</dbReference>
<dbReference type="EMBL" id="JBHSJE010000009">
    <property type="protein sequence ID" value="MFC4982044.1"/>
    <property type="molecule type" value="Genomic_DNA"/>
</dbReference>
<comment type="pathway">
    <text evidence="2 17">Amino-acid biosynthesis; L-lysine biosynthesis via DAP pathway; (S)-tetrahydrodipicolinate from L-aspartate: step 1/4.</text>
</comment>
<evidence type="ECO:0000256" key="13">
    <source>
        <dbReference type="ARBA" id="ARBA00022915"/>
    </source>
</evidence>
<comment type="function">
    <text evidence="1">Catalyzes the phosphorylation of the beta-carboxyl group of aspartic acid with ATP to yield 4-phospho-L-aspartate, which is involved in the branched biosynthetic pathway leading to the biosynthesis of amino acids lysine, threonine, isoleucine and methionine.</text>
</comment>
<keyword evidence="10" id="KW-0547">Nucleotide-binding</keyword>
<proteinExistence type="inferred from homology"/>
<evidence type="ECO:0000256" key="15">
    <source>
        <dbReference type="ARBA" id="ARBA00047872"/>
    </source>
</evidence>
<evidence type="ECO:0000256" key="9">
    <source>
        <dbReference type="ARBA" id="ARBA00022679"/>
    </source>
</evidence>
<comment type="pathway">
    <text evidence="3 17">Amino-acid biosynthesis; L-methionine biosynthesis via de novo pathway; L-homoserine from L-aspartate: step 1/3.</text>
</comment>
<dbReference type="PANTHER" id="PTHR21499">
    <property type="entry name" value="ASPARTATE KINASE"/>
    <property type="match status" value="1"/>
</dbReference>
<keyword evidence="13" id="KW-0220">Diaminopimelate biosynthesis</keyword>
<evidence type="ECO:0000259" key="19">
    <source>
        <dbReference type="Pfam" id="PF22468"/>
    </source>
</evidence>
<evidence type="ECO:0000256" key="6">
    <source>
        <dbReference type="ARBA" id="ARBA00013059"/>
    </source>
</evidence>
<accession>A0ABV9VG69</accession>
<dbReference type="PROSITE" id="PS00324">
    <property type="entry name" value="ASPARTOKINASE"/>
    <property type="match status" value="1"/>
</dbReference>
<dbReference type="GeneID" id="31234596"/>
<keyword evidence="12" id="KW-0067">ATP-binding</keyword>
<evidence type="ECO:0000256" key="11">
    <source>
        <dbReference type="ARBA" id="ARBA00022777"/>
    </source>
</evidence>
<evidence type="ECO:0000256" key="7">
    <source>
        <dbReference type="ARBA" id="ARBA00016273"/>
    </source>
</evidence>
<dbReference type="Pfam" id="PF00696">
    <property type="entry name" value="AA_kinase"/>
    <property type="match status" value="1"/>
</dbReference>
<protein>
    <recommendedName>
        <fullName evidence="7 16">Aspartokinase</fullName>
        <ecNumber evidence="6 16">2.7.2.4</ecNumber>
    </recommendedName>
</protein>
<evidence type="ECO:0000256" key="1">
    <source>
        <dbReference type="ARBA" id="ARBA00002843"/>
    </source>
</evidence>
<dbReference type="Proteomes" id="UP001595908">
    <property type="component" value="Unassembled WGS sequence"/>
</dbReference>
<dbReference type="InterPro" id="IPR001048">
    <property type="entry name" value="Asp/Glu/Uridylate_kinase"/>
</dbReference>
<evidence type="ECO:0000259" key="18">
    <source>
        <dbReference type="Pfam" id="PF00696"/>
    </source>
</evidence>
<comment type="pathway">
    <text evidence="4 17">Amino-acid biosynthesis; L-threonine biosynthesis; L-threonine from L-aspartate: step 1/5.</text>
</comment>
<comment type="caution">
    <text evidence="20">The sequence shown here is derived from an EMBL/GenBank/DDBJ whole genome shotgun (WGS) entry which is preliminary data.</text>
</comment>
<comment type="similarity">
    <text evidence="5 16">Belongs to the aspartokinase family.</text>
</comment>
<dbReference type="EC" id="2.7.2.4" evidence="6 16"/>
<name>A0ABV9VG69_STRAZ</name>
<dbReference type="SUPFAM" id="SSF53633">
    <property type="entry name" value="Carbamate kinase-like"/>
    <property type="match status" value="1"/>
</dbReference>
<evidence type="ECO:0000256" key="14">
    <source>
        <dbReference type="ARBA" id="ARBA00023154"/>
    </source>
</evidence>
<feature type="domain" description="Aspartokinase ACT" evidence="19">
    <location>
        <begin position="354"/>
        <end position="412"/>
    </location>
</feature>
<dbReference type="Gene3D" id="3.40.1160.10">
    <property type="entry name" value="Acetylglutamate kinase-like"/>
    <property type="match status" value="1"/>
</dbReference>
<comment type="catalytic activity">
    <reaction evidence="15 16">
        <text>L-aspartate + ATP = 4-phospho-L-aspartate + ADP</text>
        <dbReference type="Rhea" id="RHEA:23776"/>
        <dbReference type="ChEBI" id="CHEBI:29991"/>
        <dbReference type="ChEBI" id="CHEBI:30616"/>
        <dbReference type="ChEBI" id="CHEBI:57535"/>
        <dbReference type="ChEBI" id="CHEBI:456216"/>
        <dbReference type="EC" id="2.7.2.4"/>
    </reaction>
</comment>
<feature type="domain" description="Aspartate/glutamate/uridylate kinase" evidence="18">
    <location>
        <begin position="12"/>
        <end position="237"/>
    </location>
</feature>
<evidence type="ECO:0000256" key="17">
    <source>
        <dbReference type="RuleBase" id="RU004249"/>
    </source>
</evidence>
<dbReference type="SUPFAM" id="SSF55021">
    <property type="entry name" value="ACT-like"/>
    <property type="match status" value="1"/>
</dbReference>
<evidence type="ECO:0000256" key="16">
    <source>
        <dbReference type="RuleBase" id="RU003448"/>
    </source>
</evidence>
<evidence type="ECO:0000256" key="5">
    <source>
        <dbReference type="ARBA" id="ARBA00010122"/>
    </source>
</evidence>
<evidence type="ECO:0000313" key="21">
    <source>
        <dbReference type="Proteomes" id="UP001595908"/>
    </source>
</evidence>
<keyword evidence="8 17" id="KW-0028">Amino-acid biosynthesis</keyword>
<organism evidence="20 21">
    <name type="scientific">Streptomyces atroolivaceus</name>
    <dbReference type="NCBI Taxonomy" id="66869"/>
    <lineage>
        <taxon>Bacteria</taxon>
        <taxon>Bacillati</taxon>
        <taxon>Actinomycetota</taxon>
        <taxon>Actinomycetes</taxon>
        <taxon>Kitasatosporales</taxon>
        <taxon>Streptomycetaceae</taxon>
        <taxon>Streptomyces</taxon>
    </lineage>
</organism>
<keyword evidence="14" id="KW-0457">Lysine biosynthesis</keyword>
<dbReference type="Gene3D" id="3.30.2130.10">
    <property type="entry name" value="VC0802-like"/>
    <property type="match status" value="1"/>
</dbReference>
<dbReference type="GO" id="GO:0004072">
    <property type="term" value="F:aspartate kinase activity"/>
    <property type="evidence" value="ECO:0007669"/>
    <property type="project" value="UniProtKB-EC"/>
</dbReference>
<reference evidence="21" key="1">
    <citation type="journal article" date="2019" name="Int. J. Syst. Evol. Microbiol.">
        <title>The Global Catalogue of Microorganisms (GCM) 10K type strain sequencing project: providing services to taxonomists for standard genome sequencing and annotation.</title>
        <authorList>
            <consortium name="The Broad Institute Genomics Platform"/>
            <consortium name="The Broad Institute Genome Sequencing Center for Infectious Disease"/>
            <person name="Wu L."/>
            <person name="Ma J."/>
        </authorList>
    </citation>
    <scope>NUCLEOTIDE SEQUENCE [LARGE SCALE GENOMIC DNA]</scope>
    <source>
        <strain evidence="21">ICMP 257</strain>
    </source>
</reference>
<dbReference type="PANTHER" id="PTHR21499:SF3">
    <property type="entry name" value="ASPARTOKINASE"/>
    <property type="match status" value="1"/>
</dbReference>
<evidence type="ECO:0000256" key="2">
    <source>
        <dbReference type="ARBA" id="ARBA00004766"/>
    </source>
</evidence>
<evidence type="ECO:0000313" key="20">
    <source>
        <dbReference type="EMBL" id="MFC4982044.1"/>
    </source>
</evidence>
<evidence type="ECO:0000256" key="12">
    <source>
        <dbReference type="ARBA" id="ARBA00022840"/>
    </source>
</evidence>
<gene>
    <name evidence="20" type="ORF">ACFPL4_27500</name>
</gene>
<dbReference type="InterPro" id="IPR018042">
    <property type="entry name" value="Aspartate_kinase_CS"/>
</dbReference>
<dbReference type="InterPro" id="IPR005260">
    <property type="entry name" value="Asp_kin_monofn"/>
</dbReference>
<evidence type="ECO:0000256" key="10">
    <source>
        <dbReference type="ARBA" id="ARBA00022741"/>
    </source>
</evidence>
<dbReference type="InterPro" id="IPR045865">
    <property type="entry name" value="ACT-like_dom_sf"/>
</dbReference>
<dbReference type="CDD" id="cd04261">
    <property type="entry name" value="AAK_AKii-LysC-BS"/>
    <property type="match status" value="1"/>
</dbReference>
<dbReference type="NCBIfam" id="TIGR00657">
    <property type="entry name" value="asp_kinases"/>
    <property type="match status" value="1"/>
</dbReference>
<dbReference type="PIRSF" id="PIRSF000726">
    <property type="entry name" value="Asp_kin"/>
    <property type="match status" value="1"/>
</dbReference>
<sequence length="429" mass="44169">MTSQGSGPTSDVVVQKYGGSSLATPAQIRQVADRVSALARSGRQVVVVVSAQGNTTDDLLSRASDINPSPAGHELDQLLATGETASASLMAMAIQHTGTPATALSGARSGILATGPHGAGIIVAIDTEELRGLLDAGRTVVVAGFQGVTAEGDIITLGRGGSDTTAVAFAAELHTGHCEIYSDVPGVFTADPRVVPGARLMPDIAIDVMTEMAFAGARVMHSRAVELAALYDVDILVGSSTSTETGTRIHRRDGNDMLEDRTAVMAVVHDTEVARITLRTQNAPDPSPAVFQFLAKESIPADMTTVSSAPGGGYSLGLTVHHSHAADIRRSFSDLTSTGRGRGEIEVEDQVAKVSIVGHGLLSRPEYASRLLASLTGAGIDARSLNASQLRVSVTVPSAEAVRAVGLLHSEFGLDAEAGAMAGSLSPRP</sequence>
<evidence type="ECO:0000256" key="8">
    <source>
        <dbReference type="ARBA" id="ARBA00022605"/>
    </source>
</evidence>
<keyword evidence="11 16" id="KW-0418">Kinase</keyword>
<evidence type="ECO:0000256" key="3">
    <source>
        <dbReference type="ARBA" id="ARBA00004986"/>
    </source>
</evidence>
<dbReference type="Pfam" id="PF22468">
    <property type="entry name" value="ACT_9"/>
    <property type="match status" value="1"/>
</dbReference>
<dbReference type="InterPro" id="IPR036393">
    <property type="entry name" value="AceGlu_kinase-like_sf"/>
</dbReference>
<keyword evidence="9 16" id="KW-0808">Transferase</keyword>
<dbReference type="InterPro" id="IPR001341">
    <property type="entry name" value="Asp_kinase"/>
</dbReference>
<dbReference type="NCBIfam" id="NF005155">
    <property type="entry name" value="PRK06635.1-4"/>
    <property type="match status" value="1"/>
</dbReference>
<dbReference type="RefSeq" id="WP_244300263.1">
    <property type="nucleotide sequence ID" value="NZ_JBFAGR010000012.1"/>
</dbReference>
<evidence type="ECO:0000256" key="4">
    <source>
        <dbReference type="ARBA" id="ARBA00005139"/>
    </source>
</evidence>